<reference evidence="2" key="1">
    <citation type="submission" date="2022-11" db="UniProtKB">
        <authorList>
            <consortium name="WormBaseParasite"/>
        </authorList>
    </citation>
    <scope>IDENTIFICATION</scope>
</reference>
<accession>A0A915DQ67</accession>
<evidence type="ECO:0000313" key="2">
    <source>
        <dbReference type="WBParaSite" id="jg21759"/>
    </source>
</evidence>
<sequence>MSSYTWISFEIYCAARRLGKLIFCKRFRLAILEENWASLMLRSWTRRSSPCKKGRFAQFLPRSMTNSSIKANKNWSMVVRSSRFELAMLLTDKELQGNWPTLLFLVQDPFDLDRNTAVNCVRYQTRIREFFRLGRRYIKKNYEFNSSTWVVYIDKRATKII</sequence>
<keyword evidence="1" id="KW-1185">Reference proteome</keyword>
<name>A0A915DQ67_9BILA</name>
<dbReference type="Proteomes" id="UP000887574">
    <property type="component" value="Unplaced"/>
</dbReference>
<organism evidence="1 2">
    <name type="scientific">Ditylenchus dipsaci</name>
    <dbReference type="NCBI Taxonomy" id="166011"/>
    <lineage>
        <taxon>Eukaryota</taxon>
        <taxon>Metazoa</taxon>
        <taxon>Ecdysozoa</taxon>
        <taxon>Nematoda</taxon>
        <taxon>Chromadorea</taxon>
        <taxon>Rhabditida</taxon>
        <taxon>Tylenchina</taxon>
        <taxon>Tylenchomorpha</taxon>
        <taxon>Sphaerularioidea</taxon>
        <taxon>Anguinidae</taxon>
        <taxon>Anguininae</taxon>
        <taxon>Ditylenchus</taxon>
    </lineage>
</organism>
<dbReference type="AlphaFoldDB" id="A0A915DQ67"/>
<dbReference type="WBParaSite" id="jg21759">
    <property type="protein sequence ID" value="jg21759"/>
    <property type="gene ID" value="jg21759"/>
</dbReference>
<protein>
    <submittedName>
        <fullName evidence="2">Uncharacterized protein</fullName>
    </submittedName>
</protein>
<evidence type="ECO:0000313" key="1">
    <source>
        <dbReference type="Proteomes" id="UP000887574"/>
    </source>
</evidence>
<proteinExistence type="predicted"/>